<evidence type="ECO:0000313" key="2">
    <source>
        <dbReference type="Proteomes" id="UP001253595"/>
    </source>
</evidence>
<sequence>MSNKNEMPVVDIDDIPVNPSNNPWLSEVIASRRNLLKGGLGLALGGFLGGHLSGCAATNKNASPSVGLKNVSPKIGFTSVPLQHAQDFDRVLVADGYTARAFFSWGDEVVTGAVPWKADASNSWQEQQLQAGQNHDGMAYFPFTDAPNDHGLLVINHEYTNPTLHPNGPTETRDAQGVIRRPEHEVLKEQAAHGVSVIEIKRDQKNLWQRVKNSSFNRRLTANTPMGITGPAAGSEHLKTAQDPTGTRVLGTLNNCSMGKTPWGTYLICEENWNNYFVNRNTADWQQRVSHKRYGISNGLNSSKYYWETVDPRFDATPTDKQYFKGFVNEPNRFGWVVEFDPFNPDSLPQKRTALGRYARECATVVIGDEGEVAIYSGDDTRGEYIYKFVAQQRFDKNNPKATPDLLDEGTLYVAVFHADGRGEWLPLIWGERGLTARNGFMSQADVVINARAAADILGATPMDRPEWVAVDPHTRELYVTLTNNIERGIKVDQPVDAANVRKENHHGQILRWAEKKSNPAATEFTWEIFLLAGNSAQSSAPENQQGNIRGDLFSCPDGLWFDADGRLWIETDFDDAEDVYQPMGCNQLLCADPLSRNVKRFLVGPRGCEITGLTGTPDGKSLWLNIQHPGISYPASDGKTRPRSTTVLVTKDDGGVIGT</sequence>
<dbReference type="Proteomes" id="UP001253595">
    <property type="component" value="Unassembled WGS sequence"/>
</dbReference>
<name>A0ABU1US74_9GAMM</name>
<dbReference type="InterPro" id="IPR008557">
    <property type="entry name" value="PhoX"/>
</dbReference>
<gene>
    <name evidence="1" type="ORF">J2X05_000044</name>
</gene>
<accession>A0ABU1US74</accession>
<keyword evidence="2" id="KW-1185">Reference proteome</keyword>
<protein>
    <submittedName>
        <fullName evidence="1">Secreted PhoX family phosphatase</fullName>
    </submittedName>
</protein>
<evidence type="ECO:0000313" key="1">
    <source>
        <dbReference type="EMBL" id="MDR7088041.1"/>
    </source>
</evidence>
<dbReference type="PANTHER" id="PTHR35399">
    <property type="entry name" value="SLR8030 PROTEIN"/>
    <property type="match status" value="1"/>
</dbReference>
<proteinExistence type="predicted"/>
<organism evidence="1 2">
    <name type="scientific">Cellvibrio fibrivorans</name>
    <dbReference type="NCBI Taxonomy" id="126350"/>
    <lineage>
        <taxon>Bacteria</taxon>
        <taxon>Pseudomonadati</taxon>
        <taxon>Pseudomonadota</taxon>
        <taxon>Gammaproteobacteria</taxon>
        <taxon>Cellvibrionales</taxon>
        <taxon>Cellvibrionaceae</taxon>
        <taxon>Cellvibrio</taxon>
    </lineage>
</organism>
<reference evidence="1 2" key="1">
    <citation type="submission" date="2023-07" db="EMBL/GenBank/DDBJ databases">
        <title>Sorghum-associated microbial communities from plants grown in Nebraska, USA.</title>
        <authorList>
            <person name="Schachtman D."/>
        </authorList>
    </citation>
    <scope>NUCLEOTIDE SEQUENCE [LARGE SCALE GENOMIC DNA]</scope>
    <source>
        <strain evidence="1 2">BE190</strain>
    </source>
</reference>
<comment type="caution">
    <text evidence="1">The sequence shown here is derived from an EMBL/GenBank/DDBJ whole genome shotgun (WGS) entry which is preliminary data.</text>
</comment>
<dbReference type="PANTHER" id="PTHR35399:SF2">
    <property type="entry name" value="DUF839 DOMAIN-CONTAINING PROTEIN"/>
    <property type="match status" value="1"/>
</dbReference>
<dbReference type="Pfam" id="PF05787">
    <property type="entry name" value="PhoX"/>
    <property type="match status" value="1"/>
</dbReference>
<dbReference type="EMBL" id="JAVDVX010000001">
    <property type="protein sequence ID" value="MDR7088041.1"/>
    <property type="molecule type" value="Genomic_DNA"/>
</dbReference>
<dbReference type="RefSeq" id="WP_310067168.1">
    <property type="nucleotide sequence ID" value="NZ_JAVDVX010000001.1"/>
</dbReference>
<dbReference type="SUPFAM" id="SSF63829">
    <property type="entry name" value="Calcium-dependent phosphotriesterase"/>
    <property type="match status" value="1"/>
</dbReference>